<dbReference type="InterPro" id="IPR026590">
    <property type="entry name" value="Ssirtuin_cat_dom"/>
</dbReference>
<keyword evidence="4" id="KW-0862">Zinc</keyword>
<proteinExistence type="predicted"/>
<comment type="caution">
    <text evidence="6">The sequence shown here is derived from an EMBL/GenBank/DDBJ whole genome shotgun (WGS) entry which is preliminary data.</text>
</comment>
<feature type="binding site" evidence="4">
    <location>
        <position position="201"/>
    </location>
    <ligand>
        <name>Zn(2+)</name>
        <dbReference type="ChEBI" id="CHEBI:29105"/>
    </ligand>
</feature>
<evidence type="ECO:0000256" key="3">
    <source>
        <dbReference type="ARBA" id="ARBA00023027"/>
    </source>
</evidence>
<name>A0A2P5K722_9BURK</name>
<feature type="binding site" evidence="4">
    <location>
        <position position="204"/>
    </location>
    <ligand>
        <name>Zn(2+)</name>
        <dbReference type="ChEBI" id="CHEBI:29105"/>
    </ligand>
</feature>
<organism evidence="6 7">
    <name type="scientific">Mycetohabitans endofungorum</name>
    <dbReference type="NCBI Taxonomy" id="417203"/>
    <lineage>
        <taxon>Bacteria</taxon>
        <taxon>Pseudomonadati</taxon>
        <taxon>Pseudomonadota</taxon>
        <taxon>Betaproteobacteria</taxon>
        <taxon>Burkholderiales</taxon>
        <taxon>Burkholderiaceae</taxon>
        <taxon>Mycetohabitans</taxon>
    </lineage>
</organism>
<feature type="domain" description="Deacetylase sirtuin-type" evidence="5">
    <location>
        <begin position="72"/>
        <end position="356"/>
    </location>
</feature>
<keyword evidence="3" id="KW-0520">NAD</keyword>
<feature type="active site" description="Proton acceptor" evidence="4">
    <location>
        <position position="193"/>
    </location>
</feature>
<evidence type="ECO:0000259" key="5">
    <source>
        <dbReference type="PROSITE" id="PS50305"/>
    </source>
</evidence>
<dbReference type="Gene3D" id="3.30.1600.10">
    <property type="entry name" value="SIR2/SIRT2 'Small Domain"/>
    <property type="match status" value="1"/>
</dbReference>
<evidence type="ECO:0000256" key="1">
    <source>
        <dbReference type="ARBA" id="ARBA00012928"/>
    </source>
</evidence>
<evidence type="ECO:0000256" key="2">
    <source>
        <dbReference type="ARBA" id="ARBA00022679"/>
    </source>
</evidence>
<dbReference type="Pfam" id="PF02146">
    <property type="entry name" value="SIR2"/>
    <property type="match status" value="1"/>
</dbReference>
<dbReference type="GO" id="GO:0070403">
    <property type="term" value="F:NAD+ binding"/>
    <property type="evidence" value="ECO:0007669"/>
    <property type="project" value="InterPro"/>
</dbReference>
<dbReference type="EMBL" id="PRDW01000019">
    <property type="protein sequence ID" value="PPB81437.1"/>
    <property type="molecule type" value="Genomic_DNA"/>
</dbReference>
<feature type="binding site" evidence="4">
    <location>
        <position position="252"/>
    </location>
    <ligand>
        <name>Zn(2+)</name>
        <dbReference type="ChEBI" id="CHEBI:29105"/>
    </ligand>
</feature>
<feature type="binding site" evidence="4">
    <location>
        <position position="255"/>
    </location>
    <ligand>
        <name>Zn(2+)</name>
        <dbReference type="ChEBI" id="CHEBI:29105"/>
    </ligand>
</feature>
<dbReference type="InterPro" id="IPR029035">
    <property type="entry name" value="DHS-like_NAD/FAD-binding_dom"/>
</dbReference>
<gene>
    <name evidence="6" type="ORF">B0O95_11910</name>
</gene>
<keyword evidence="7" id="KW-1185">Reference proteome</keyword>
<dbReference type="PANTHER" id="PTHR11085:SF10">
    <property type="entry name" value="NAD-DEPENDENT PROTEIN DEACYLASE SIRTUIN-5, MITOCHONDRIAL-RELATED"/>
    <property type="match status" value="1"/>
</dbReference>
<keyword evidence="2" id="KW-0808">Transferase</keyword>
<dbReference type="PROSITE" id="PS50305">
    <property type="entry name" value="SIRTUIN"/>
    <property type="match status" value="1"/>
</dbReference>
<keyword evidence="4" id="KW-0479">Metal-binding</keyword>
<dbReference type="Gene3D" id="3.40.50.1220">
    <property type="entry name" value="TPP-binding domain"/>
    <property type="match status" value="1"/>
</dbReference>
<dbReference type="InterPro" id="IPR050134">
    <property type="entry name" value="NAD-dep_sirtuin_deacylases"/>
</dbReference>
<evidence type="ECO:0000313" key="6">
    <source>
        <dbReference type="EMBL" id="PPB81437.1"/>
    </source>
</evidence>
<dbReference type="SUPFAM" id="SSF52467">
    <property type="entry name" value="DHS-like NAD/FAD-binding domain"/>
    <property type="match status" value="1"/>
</dbReference>
<dbReference type="AlphaFoldDB" id="A0A2P5K722"/>
<dbReference type="NCBIfam" id="NF003738">
    <property type="entry name" value="PRK05333.1"/>
    <property type="match status" value="1"/>
</dbReference>
<protein>
    <recommendedName>
        <fullName evidence="1">protein acetyllysine N-acetyltransferase</fullName>
        <ecNumber evidence="1">2.3.1.286</ecNumber>
    </recommendedName>
</protein>
<dbReference type="GO" id="GO:0017136">
    <property type="term" value="F:histone deacetylase activity, NAD-dependent"/>
    <property type="evidence" value="ECO:0007669"/>
    <property type="project" value="TreeGrafter"/>
</dbReference>
<evidence type="ECO:0000256" key="4">
    <source>
        <dbReference type="PROSITE-ProRule" id="PRU00236"/>
    </source>
</evidence>
<evidence type="ECO:0000313" key="7">
    <source>
        <dbReference type="Proteomes" id="UP000243096"/>
    </source>
</evidence>
<accession>A0A2P5K722</accession>
<dbReference type="InterPro" id="IPR026591">
    <property type="entry name" value="Sirtuin_cat_small_dom_sf"/>
</dbReference>
<dbReference type="GO" id="GO:0046872">
    <property type="term" value="F:metal ion binding"/>
    <property type="evidence" value="ECO:0007669"/>
    <property type="project" value="UniProtKB-KW"/>
</dbReference>
<dbReference type="InterPro" id="IPR003000">
    <property type="entry name" value="Sirtuin"/>
</dbReference>
<sequence length="356" mass="38396">MCPLFYHTRRRQPCLNPVESVKGRIGPSPMPRTVAVIPHCFVSEMKTFISEGPAESCNGVDTGGPKHTLAEQGDAQTSLRALTSFVLAHPRLFVLTGAGISTASGIPDYRDVNGERKGRTPILLQEFLRSPTARRRYWARSALGWKVLAQAEPSAAHHALARLEALGRVERLVTQNVDGLHRRAGQTGTIELHGNISRAICVSCGRVHAREAIQQRLEADNPVLQTLSANAAPDGDAHLESIDFDTIRVPVCDHCQGMLKPDVVFFGEGVPRERVNAAQAALAHADAVLVVGSSLMVYSGYRFCVQAARAGKPIAAINLGRTRADPLLALKIALPCDRALLSVLAALPSVNLREPT</sequence>
<dbReference type="PANTHER" id="PTHR11085">
    <property type="entry name" value="NAD-DEPENDENT PROTEIN DEACYLASE SIRTUIN-5, MITOCHONDRIAL-RELATED"/>
    <property type="match status" value="1"/>
</dbReference>
<dbReference type="EC" id="2.3.1.286" evidence="1"/>
<reference evidence="6 7" key="1">
    <citation type="submission" date="2018-01" db="EMBL/GenBank/DDBJ databases">
        <title>Genomic Encyclopedia of Type Strains, Phase III (KMG-III): the genomes of soil and plant-associated and newly described type strains.</title>
        <authorList>
            <person name="Whitman W."/>
        </authorList>
    </citation>
    <scope>NUCLEOTIDE SEQUENCE [LARGE SCALE GENOMIC DNA]</scope>
    <source>
        <strain evidence="6 7">HKI456</strain>
    </source>
</reference>
<dbReference type="Proteomes" id="UP000243096">
    <property type="component" value="Unassembled WGS sequence"/>
</dbReference>